<organism evidence="5 6">
    <name type="scientific">Rhodocytophaga aerolata</name>
    <dbReference type="NCBI Taxonomy" id="455078"/>
    <lineage>
        <taxon>Bacteria</taxon>
        <taxon>Pseudomonadati</taxon>
        <taxon>Bacteroidota</taxon>
        <taxon>Cytophagia</taxon>
        <taxon>Cytophagales</taxon>
        <taxon>Rhodocytophagaceae</taxon>
        <taxon>Rhodocytophaga</taxon>
    </lineage>
</organism>
<gene>
    <name evidence="5" type="ORF">Q0590_20875</name>
</gene>
<dbReference type="Proteomes" id="UP001168528">
    <property type="component" value="Unassembled WGS sequence"/>
</dbReference>
<reference evidence="5" key="1">
    <citation type="submission" date="2023-07" db="EMBL/GenBank/DDBJ databases">
        <title>The genome sequence of Rhodocytophaga aerolata KACC 12507.</title>
        <authorList>
            <person name="Zhang X."/>
        </authorList>
    </citation>
    <scope>NUCLEOTIDE SEQUENCE</scope>
    <source>
        <strain evidence="5">KACC 12507</strain>
    </source>
</reference>
<feature type="domain" description="Ca3427-like PBP 2" evidence="4">
    <location>
        <begin position="103"/>
        <end position="182"/>
    </location>
</feature>
<dbReference type="Pfam" id="PF22384">
    <property type="entry name" value="PBP2_Ca3427_like"/>
    <property type="match status" value="1"/>
</dbReference>
<dbReference type="PANTHER" id="PTHR30024:SF47">
    <property type="entry name" value="TAURINE-BINDING PERIPLASMIC PROTEIN"/>
    <property type="match status" value="1"/>
</dbReference>
<dbReference type="Gene3D" id="3.40.190.10">
    <property type="entry name" value="Periplasmic binding protein-like II"/>
    <property type="match status" value="2"/>
</dbReference>
<evidence type="ECO:0000256" key="1">
    <source>
        <dbReference type="ARBA" id="ARBA00004418"/>
    </source>
</evidence>
<proteinExistence type="inferred from homology"/>
<dbReference type="CDD" id="cd13637">
    <property type="entry name" value="PBP2_Ca3427_like"/>
    <property type="match status" value="1"/>
</dbReference>
<evidence type="ECO:0000259" key="4">
    <source>
        <dbReference type="Pfam" id="PF22384"/>
    </source>
</evidence>
<protein>
    <submittedName>
        <fullName evidence="5">Substrate-binding domain-containing protein</fullName>
    </submittedName>
</protein>
<dbReference type="SUPFAM" id="SSF53850">
    <property type="entry name" value="Periplasmic binding protein-like II"/>
    <property type="match status" value="1"/>
</dbReference>
<dbReference type="InterPro" id="IPR054364">
    <property type="entry name" value="Ca3427-like_PBP2"/>
</dbReference>
<evidence type="ECO:0000256" key="2">
    <source>
        <dbReference type="ARBA" id="ARBA00010742"/>
    </source>
</evidence>
<sequence>MIDPVHFRIGGVPEHFNLPWHLAIDEGWFEKESIQLIWKDYPGGTGAMAKDLRSGELDIAVLLTEGIVADIAKGNPSKIVSMYVQSPLIWGIHVPATSSFTNIEQMQGKRYAISRMGSGSHLMAYVDARQRGWQLTEEQLVIVGDLNGAREAFKMNTADIFMWERFMTQPFVDKGEFRRLGECPTPWPCFVIAARQEIINQFGHQVEKLLKVIFQASKRFMEDETSPGLVARNFGLSMQDAATWFALTKWAQTSHVPESILLNVANTLLELHLVEKPLESSQVYQRI</sequence>
<keyword evidence="6" id="KW-1185">Reference proteome</keyword>
<evidence type="ECO:0000313" key="5">
    <source>
        <dbReference type="EMBL" id="MDO1448743.1"/>
    </source>
</evidence>
<evidence type="ECO:0000313" key="6">
    <source>
        <dbReference type="Proteomes" id="UP001168528"/>
    </source>
</evidence>
<evidence type="ECO:0000256" key="3">
    <source>
        <dbReference type="ARBA" id="ARBA00022729"/>
    </source>
</evidence>
<keyword evidence="3" id="KW-0732">Signal</keyword>
<dbReference type="PANTHER" id="PTHR30024">
    <property type="entry name" value="ALIPHATIC SULFONATES-BINDING PROTEIN-RELATED"/>
    <property type="match status" value="1"/>
</dbReference>
<comment type="similarity">
    <text evidence="2">Belongs to the bacterial solute-binding protein SsuA/TauA family.</text>
</comment>
<name>A0ABT8R9G5_9BACT</name>
<dbReference type="EMBL" id="JAUKPO010000013">
    <property type="protein sequence ID" value="MDO1448743.1"/>
    <property type="molecule type" value="Genomic_DNA"/>
</dbReference>
<comment type="caution">
    <text evidence="5">The sequence shown here is derived from an EMBL/GenBank/DDBJ whole genome shotgun (WGS) entry which is preliminary data.</text>
</comment>
<accession>A0ABT8R9G5</accession>
<comment type="subcellular location">
    <subcellularLocation>
        <location evidence="1">Periplasm</location>
    </subcellularLocation>
</comment>
<dbReference type="RefSeq" id="WP_302039542.1">
    <property type="nucleotide sequence ID" value="NZ_JAUKPO010000013.1"/>
</dbReference>